<protein>
    <submittedName>
        <fullName evidence="1">Proteasome component</fullName>
    </submittedName>
</protein>
<accession>A0ACD0WS77</accession>
<keyword evidence="1" id="KW-0647">Proteasome</keyword>
<evidence type="ECO:0000313" key="2">
    <source>
        <dbReference type="Proteomes" id="UP000326582"/>
    </source>
</evidence>
<dbReference type="EMBL" id="CP038490">
    <property type="protein sequence ID" value="QFZ30251.1"/>
    <property type="molecule type" value="Genomic_DNA"/>
</dbReference>
<proteinExistence type="predicted"/>
<organism evidence="1 2">
    <name type="scientific">Clavispora lusitaniae</name>
    <name type="common">Candida lusitaniae</name>
    <dbReference type="NCBI Taxonomy" id="36911"/>
    <lineage>
        <taxon>Eukaryota</taxon>
        <taxon>Fungi</taxon>
        <taxon>Dikarya</taxon>
        <taxon>Ascomycota</taxon>
        <taxon>Saccharomycotina</taxon>
        <taxon>Pichiomycetes</taxon>
        <taxon>Metschnikowiaceae</taxon>
        <taxon>Clavispora</taxon>
    </lineage>
</organism>
<name>A0ACD0WS77_CLALS</name>
<evidence type="ECO:0000313" key="1">
    <source>
        <dbReference type="EMBL" id="QFZ30251.1"/>
    </source>
</evidence>
<keyword evidence="2" id="KW-1185">Reference proteome</keyword>
<dbReference type="Proteomes" id="UP000326582">
    <property type="component" value="Chromosome 7"/>
</dbReference>
<sequence length="1830" mass="204623">MSAKELDLVSKVDLRLALAESDQQLEQNLQQLLAPLLLKLSSPHADVRQAVFKTIQNIFPRVTAARQLQLPVQALLNQVQHPSVPSGADSYQVRLYSLLFLSKGVERLGREEKALLVPKVIRNISRYPRPVSARVFAILMKLLSDWSAPDVQEHENTRQVYGFNDSPDDEVFLTSQFAKFLMLQPNATSTTVASPGLSVEDNAYFTKDAGISYHTRQDVDKAKMKILDFLKVGFSEKYLALPLLIASADSSSSISDRVDTWFKKLSIDVEDPKFVKQLIALFVGDDKTPPAKPTLQEKILVVLSKSELALSESNVRNIANIGLSSDYAKLRQVTVAFIRRVTKSGKVPLDFNIATSAQLKESIIADGWPQIDTTKVTNYRTAIGSRQLQYEALGDILRNTPGIWQNNLEFLRFLFSSLEEETSELRPVIQDALSSLIIHLPELASDCKSELKDILRGYLVNSNNSPNLASCKYIAIKYVNYTFPFEDANARFLCIIGKSKHNNSDTVEEANKGLHPYYFNLMRSTNNLQSESSRDLLGLTSSVEFPTFEDMVITVKEQFESFPYDSFAREQLSEAIRFILNLLVMQSVKGKQTVVVPDEDWIARIDKALEVDKNVRQLVTEQIQLLAQKDVPMTEGENVNCPFHTFLEITFDGFLRSTSSGNAFPSNPTYLSVFKLLVSMSPTSIIADLTSQVDKMFTLIKEGAMSRAEMKDLCEVFGIVASNTSVEDDYLKTILSGLTLEGKSQQLKEARVLATSFLTSRLLLRGRTEVLQQESVKTFIQSLAEGIKESKNYTTCLHAVSQLAVFGVLGPKFVAYETIAQDVGKILEVVQSKAKTCHELSVTTLAKLALSLPSTYDSEISEASDIEKLIYDTHISKQIDFTFSSGEALAILAGGWEATVLQQNLDVQGAAVEWLPKETNRLPYILEHVLESCAQTKPALRKAGCIWLLSLVQYLGHMPLIKEKGKEIHVAFMKFLVDRDELIQESASRGLNIIYELGDHELKEELVKSLLRSFTDAKESNSLKAGTVDLETQLFDKDVLKTDDGSVSTYKDVLSLAADVGDPSLVYKFMSLARSNALWSSRKGMTFGLGSILSKTSLDEMFSKNDKLSARLIPRLYRYRFDPNVSVSKSMNDIWNILIKDPSKTLRENFDLILQEVLKSMGSKEWRVRQAGVSALNDLLQTQSLKQLDSHLEQIWKMTFRAMDDIKESVRKEGASLAKALARALMRAADEKNGTMSAEKAAAIMNDLIPFLLGSDGLLSDAEDVRDFALETLLNLCKSGGKTVIKHVPNLLATFIELMSTLEPEILNYLVLNADKFNLNSGEVDARRLQSLGHSPIMDAIEQILRLVDDQLMPIVIQKLQRSIKKSVGLPSKVCGAKVIVSLVTKNYAEVKPYGDKLLAMCIGQLNDRNQTVSSSYATAAGYCCKVGSITEIVNYGTHLKTMYFESEDDDQRILVGMASEAVSRYCGSDVFESVAGAFLPLAFIGRHDPLESVKSFFDREWIESSSGNNAIKVYFEEITTLCKVYGQSPNYNIRKIIAKALADMATTIEIDSDAQTTELLALLLELSKGKSWDGKDLVLKALVGFSTKKTLFLNGHEDILEQVTKTVQTEARRRNKAYQMKAVLSLGQYVHSYPSEVEAVDTYIDVMQTVLTRDYFEEADVLSMSDLENGKADAQKEAKIEELYLSYIGNIFESLSPSHLNADILKLAHDKMKHLRESDDVSLTWRTCASFNEHMGILLKSILEEQTELTTSQLDLISETFTELTNFGEQYRLEKNLVLFARNSKMFIELLSRHGVSYKTQFVLEFIDNLKKENTSTVALYELGLATDN</sequence>
<reference evidence="2" key="1">
    <citation type="journal article" date="2019" name="MBio">
        <title>Comparative genomics for the elucidation of multidrug resistance (MDR) in Candida lusitaniae.</title>
        <authorList>
            <person name="Kannan A."/>
            <person name="Asner S.A."/>
            <person name="Trachsel E."/>
            <person name="Kelly S."/>
            <person name="Parker J."/>
            <person name="Sanglard D."/>
        </authorList>
    </citation>
    <scope>NUCLEOTIDE SEQUENCE [LARGE SCALE GENOMIC DNA]</scope>
    <source>
        <strain evidence="2">P1</strain>
    </source>
</reference>
<gene>
    <name evidence="1" type="ORF">EJF14_70329</name>
</gene>